<dbReference type="KEGG" id="kro:BVG79_01328"/>
<evidence type="ECO:0000256" key="1">
    <source>
        <dbReference type="ARBA" id="ARBA00010815"/>
    </source>
</evidence>
<dbReference type="EC" id="2.1.1.79" evidence="7"/>
<accession>A0A1W6NZN9</accession>
<proteinExistence type="inferred from homology"/>
<gene>
    <name evidence="7" type="primary">cfa</name>
    <name evidence="7" type="ORF">BVG79_01328</name>
</gene>
<keyword evidence="8" id="KW-1185">Reference proteome</keyword>
<name>A0A1W6NZN9_9RHOB</name>
<dbReference type="GO" id="GO:0008610">
    <property type="term" value="P:lipid biosynthetic process"/>
    <property type="evidence" value="ECO:0007669"/>
    <property type="project" value="InterPro"/>
</dbReference>
<evidence type="ECO:0000313" key="7">
    <source>
        <dbReference type="EMBL" id="ARO14674.1"/>
    </source>
</evidence>
<keyword evidence="5" id="KW-0443">Lipid metabolism</keyword>
<keyword evidence="2 7" id="KW-0489">Methyltransferase</keyword>
<comment type="similarity">
    <text evidence="1">Belongs to the CFA/CMAS family.</text>
</comment>
<dbReference type="AlphaFoldDB" id="A0A1W6NZN9"/>
<evidence type="ECO:0000256" key="6">
    <source>
        <dbReference type="PIRSR" id="PIRSR003085-1"/>
    </source>
</evidence>
<reference evidence="7 8" key="1">
    <citation type="submission" date="2017-02" db="EMBL/GenBank/DDBJ databases">
        <title>Ketogulonicigenium robustum SPU B003 Genome sequencing and assembly.</title>
        <authorList>
            <person name="Li Y."/>
            <person name="Liu L."/>
            <person name="Wang C."/>
            <person name="Zhang M."/>
            <person name="Zhang T."/>
            <person name="Zhang Y."/>
        </authorList>
    </citation>
    <scope>NUCLEOTIDE SEQUENCE [LARGE SCALE GENOMIC DNA]</scope>
    <source>
        <strain evidence="7 8">SPU_B003</strain>
    </source>
</reference>
<evidence type="ECO:0000256" key="2">
    <source>
        <dbReference type="ARBA" id="ARBA00022603"/>
    </source>
</evidence>
<dbReference type="SUPFAM" id="SSF53335">
    <property type="entry name" value="S-adenosyl-L-methionine-dependent methyltransferases"/>
    <property type="match status" value="1"/>
</dbReference>
<dbReference type="PANTHER" id="PTHR43667">
    <property type="entry name" value="CYCLOPROPANE-FATTY-ACYL-PHOSPHOLIPID SYNTHASE"/>
    <property type="match status" value="1"/>
</dbReference>
<dbReference type="InterPro" id="IPR029063">
    <property type="entry name" value="SAM-dependent_MTases_sf"/>
</dbReference>
<feature type="active site" evidence="6">
    <location>
        <position position="350"/>
    </location>
</feature>
<dbReference type="OrthoDB" id="9782855at2"/>
<dbReference type="Gene3D" id="3.40.50.150">
    <property type="entry name" value="Vaccinia Virus protein VP39"/>
    <property type="match status" value="1"/>
</dbReference>
<dbReference type="Pfam" id="PF02353">
    <property type="entry name" value="CMAS"/>
    <property type="match status" value="1"/>
</dbReference>
<keyword evidence="3 7" id="KW-0808">Transferase</keyword>
<dbReference type="PIRSF" id="PIRSF003085">
    <property type="entry name" value="CMAS"/>
    <property type="match status" value="1"/>
</dbReference>
<dbReference type="Proteomes" id="UP000242447">
    <property type="component" value="Chromosome"/>
</dbReference>
<dbReference type="GO" id="GO:0008825">
    <property type="term" value="F:cyclopropane-fatty-acyl-phospholipid synthase activity"/>
    <property type="evidence" value="ECO:0007669"/>
    <property type="project" value="UniProtKB-EC"/>
</dbReference>
<sequence>MTPPSQHRFLAALEGIEHGRLHLRTPEGHQYQFGSGGPEADIEIRDWAVLAGLTGRGKMGLGEAWIDGKWHGSSPEAVLALMLRNLDRLPAAGPLSRLRAHLAARVLRGATRQPHWGGNEFFQMWLGPSMACSGAFFGAHDDLEQAQLETHHRILDCLGNRSTLLELGCQWGAFTEVAAESGYRVTAEAANQSQKGYADARLDGRAVVRLRPAPMHERFDSIVAIETIETLPQRAWPAFFAKIKANLAPNGRVVLQTVTVPDSEFSLHRTRRDLLRQQIMSGGTLPCNAIIAHLAARAGLSLQTSHSFGADYARTCRQWRDRLLGNSDRLRQLGYDARFVRGWQFYLEGCAAAFATGLTDVAQIELTHIHGAAA</sequence>
<dbReference type="STRING" id="92947.BVG79_01328"/>
<organism evidence="7 8">
    <name type="scientific">Ketogulonicigenium robustum</name>
    <dbReference type="NCBI Taxonomy" id="92947"/>
    <lineage>
        <taxon>Bacteria</taxon>
        <taxon>Pseudomonadati</taxon>
        <taxon>Pseudomonadota</taxon>
        <taxon>Alphaproteobacteria</taxon>
        <taxon>Rhodobacterales</taxon>
        <taxon>Roseobacteraceae</taxon>
        <taxon>Ketogulonicigenium</taxon>
    </lineage>
</organism>
<evidence type="ECO:0000313" key="8">
    <source>
        <dbReference type="Proteomes" id="UP000242447"/>
    </source>
</evidence>
<dbReference type="RefSeq" id="WP_085786179.1">
    <property type="nucleotide sequence ID" value="NZ_CP019937.1"/>
</dbReference>
<protein>
    <submittedName>
        <fullName evidence="7">Cyclopropane-fatty-acyl-phospholipid synthase</fullName>
        <ecNumber evidence="7">2.1.1.79</ecNumber>
    </submittedName>
</protein>
<dbReference type="PANTHER" id="PTHR43667:SF2">
    <property type="entry name" value="FATTY ACID C-METHYL TRANSFERASE"/>
    <property type="match status" value="1"/>
</dbReference>
<dbReference type="EMBL" id="CP019937">
    <property type="protein sequence ID" value="ARO14674.1"/>
    <property type="molecule type" value="Genomic_DNA"/>
</dbReference>
<dbReference type="GO" id="GO:0032259">
    <property type="term" value="P:methylation"/>
    <property type="evidence" value="ECO:0007669"/>
    <property type="project" value="UniProtKB-KW"/>
</dbReference>
<evidence type="ECO:0000256" key="4">
    <source>
        <dbReference type="ARBA" id="ARBA00022691"/>
    </source>
</evidence>
<dbReference type="CDD" id="cd02440">
    <property type="entry name" value="AdoMet_MTases"/>
    <property type="match status" value="1"/>
</dbReference>
<keyword evidence="4" id="KW-0949">S-adenosyl-L-methionine</keyword>
<dbReference type="InterPro" id="IPR050723">
    <property type="entry name" value="CFA/CMAS"/>
</dbReference>
<dbReference type="InterPro" id="IPR003333">
    <property type="entry name" value="CMAS"/>
</dbReference>
<evidence type="ECO:0000256" key="3">
    <source>
        <dbReference type="ARBA" id="ARBA00022679"/>
    </source>
</evidence>
<evidence type="ECO:0000256" key="5">
    <source>
        <dbReference type="ARBA" id="ARBA00023098"/>
    </source>
</evidence>